<dbReference type="InterPro" id="IPR038371">
    <property type="entry name" value="Cu_polyphenol_OxRdtase_sf"/>
</dbReference>
<evidence type="ECO:0000256" key="2">
    <source>
        <dbReference type="ARBA" id="ARBA00007353"/>
    </source>
</evidence>
<keyword evidence="6" id="KW-0862">Zinc</keyword>
<dbReference type="PANTHER" id="PTHR30616">
    <property type="entry name" value="UNCHARACTERIZED PROTEIN YFIH"/>
    <property type="match status" value="1"/>
</dbReference>
<dbReference type="InterPro" id="IPR003730">
    <property type="entry name" value="Cu_polyphenol_OxRdtase"/>
</dbReference>
<protein>
    <recommendedName>
        <fullName evidence="11">Laccase domain-containing protein</fullName>
    </recommendedName>
</protein>
<comment type="catalytic activity">
    <reaction evidence="9">
        <text>S-methyl-5'-thioadenosine + phosphate = 5-(methylsulfanyl)-alpha-D-ribose 1-phosphate + adenine</text>
        <dbReference type="Rhea" id="RHEA:11852"/>
        <dbReference type="ChEBI" id="CHEBI:16708"/>
        <dbReference type="ChEBI" id="CHEBI:17509"/>
        <dbReference type="ChEBI" id="CHEBI:43474"/>
        <dbReference type="ChEBI" id="CHEBI:58533"/>
        <dbReference type="EC" id="2.4.2.28"/>
    </reaction>
    <physiologicalReaction direction="left-to-right" evidence="9">
        <dbReference type="Rhea" id="RHEA:11853"/>
    </physiologicalReaction>
</comment>
<evidence type="ECO:0000256" key="1">
    <source>
        <dbReference type="ARBA" id="ARBA00000553"/>
    </source>
</evidence>
<organism evidence="10">
    <name type="scientific">marine metagenome</name>
    <dbReference type="NCBI Taxonomy" id="408172"/>
    <lineage>
        <taxon>unclassified sequences</taxon>
        <taxon>metagenomes</taxon>
        <taxon>ecological metagenomes</taxon>
    </lineage>
</organism>
<comment type="similarity">
    <text evidence="2">Belongs to the purine nucleoside phosphorylase YfiH/LACC1 family.</text>
</comment>
<accession>A0A381SJ67</accession>
<comment type="catalytic activity">
    <reaction evidence="7">
        <text>adenosine + H2O + H(+) = inosine + NH4(+)</text>
        <dbReference type="Rhea" id="RHEA:24408"/>
        <dbReference type="ChEBI" id="CHEBI:15377"/>
        <dbReference type="ChEBI" id="CHEBI:15378"/>
        <dbReference type="ChEBI" id="CHEBI:16335"/>
        <dbReference type="ChEBI" id="CHEBI:17596"/>
        <dbReference type="ChEBI" id="CHEBI:28938"/>
        <dbReference type="EC" id="3.5.4.4"/>
    </reaction>
    <physiologicalReaction direction="left-to-right" evidence="7">
        <dbReference type="Rhea" id="RHEA:24409"/>
    </physiologicalReaction>
</comment>
<dbReference type="PANTHER" id="PTHR30616:SF2">
    <property type="entry name" value="PURINE NUCLEOSIDE PHOSPHORYLASE LACC1"/>
    <property type="match status" value="1"/>
</dbReference>
<evidence type="ECO:0000256" key="5">
    <source>
        <dbReference type="ARBA" id="ARBA00022801"/>
    </source>
</evidence>
<feature type="non-terminal residue" evidence="10">
    <location>
        <position position="1"/>
    </location>
</feature>
<dbReference type="Pfam" id="PF02578">
    <property type="entry name" value="Cu-oxidase_4"/>
    <property type="match status" value="1"/>
</dbReference>
<evidence type="ECO:0000256" key="8">
    <source>
        <dbReference type="ARBA" id="ARBA00048968"/>
    </source>
</evidence>
<comment type="catalytic activity">
    <reaction evidence="8">
        <text>adenosine + phosphate = alpha-D-ribose 1-phosphate + adenine</text>
        <dbReference type="Rhea" id="RHEA:27642"/>
        <dbReference type="ChEBI" id="CHEBI:16335"/>
        <dbReference type="ChEBI" id="CHEBI:16708"/>
        <dbReference type="ChEBI" id="CHEBI:43474"/>
        <dbReference type="ChEBI" id="CHEBI:57720"/>
        <dbReference type="EC" id="2.4.2.1"/>
    </reaction>
    <physiologicalReaction direction="left-to-right" evidence="8">
        <dbReference type="Rhea" id="RHEA:27643"/>
    </physiologicalReaction>
</comment>
<keyword evidence="5" id="KW-0378">Hydrolase</keyword>
<dbReference type="GO" id="GO:0016787">
    <property type="term" value="F:hydrolase activity"/>
    <property type="evidence" value="ECO:0007669"/>
    <property type="project" value="UniProtKB-KW"/>
</dbReference>
<dbReference type="GO" id="GO:0005507">
    <property type="term" value="F:copper ion binding"/>
    <property type="evidence" value="ECO:0007669"/>
    <property type="project" value="TreeGrafter"/>
</dbReference>
<evidence type="ECO:0000256" key="9">
    <source>
        <dbReference type="ARBA" id="ARBA00049893"/>
    </source>
</evidence>
<comment type="catalytic activity">
    <reaction evidence="1">
        <text>inosine + phosphate = alpha-D-ribose 1-phosphate + hypoxanthine</text>
        <dbReference type="Rhea" id="RHEA:27646"/>
        <dbReference type="ChEBI" id="CHEBI:17368"/>
        <dbReference type="ChEBI" id="CHEBI:17596"/>
        <dbReference type="ChEBI" id="CHEBI:43474"/>
        <dbReference type="ChEBI" id="CHEBI:57720"/>
        <dbReference type="EC" id="2.4.2.1"/>
    </reaction>
    <physiologicalReaction direction="left-to-right" evidence="1">
        <dbReference type="Rhea" id="RHEA:27647"/>
    </physiologicalReaction>
</comment>
<gene>
    <name evidence="10" type="ORF">METZ01_LOCUS55221</name>
</gene>
<reference evidence="10" key="1">
    <citation type="submission" date="2018-05" db="EMBL/GenBank/DDBJ databases">
        <authorList>
            <person name="Lanie J.A."/>
            <person name="Ng W.-L."/>
            <person name="Kazmierczak K.M."/>
            <person name="Andrzejewski T.M."/>
            <person name="Davidsen T.M."/>
            <person name="Wayne K.J."/>
            <person name="Tettelin H."/>
            <person name="Glass J.I."/>
            <person name="Rusch D."/>
            <person name="Podicherti R."/>
            <person name="Tsui H.-C.T."/>
            <person name="Winkler M.E."/>
        </authorList>
    </citation>
    <scope>NUCLEOTIDE SEQUENCE</scope>
</reference>
<evidence type="ECO:0000256" key="7">
    <source>
        <dbReference type="ARBA" id="ARBA00047989"/>
    </source>
</evidence>
<dbReference type="SUPFAM" id="SSF64438">
    <property type="entry name" value="CNF1/YfiH-like putative cysteine hydrolases"/>
    <property type="match status" value="1"/>
</dbReference>
<sequence>WRGLSLGILNEFVNKIYLYKENVSDYYVLIGPSIQSCCFEIKNDVLEHFDSNHYNPSSNDKYKVDLQGWAIDQLVCSGLEREKINVINKCTYCLDTLYHSYRRNGTNAGRMYALAGWSN</sequence>
<dbReference type="CDD" id="cd16833">
    <property type="entry name" value="YfiH"/>
    <property type="match status" value="1"/>
</dbReference>
<dbReference type="GO" id="GO:0017061">
    <property type="term" value="F:S-methyl-5-thioadenosine phosphorylase activity"/>
    <property type="evidence" value="ECO:0007669"/>
    <property type="project" value="UniProtKB-EC"/>
</dbReference>
<proteinExistence type="inferred from homology"/>
<evidence type="ECO:0008006" key="11">
    <source>
        <dbReference type="Google" id="ProtNLM"/>
    </source>
</evidence>
<dbReference type="Gene3D" id="3.60.140.10">
    <property type="entry name" value="CNF1/YfiH-like putative cysteine hydrolases"/>
    <property type="match status" value="1"/>
</dbReference>
<evidence type="ECO:0000256" key="4">
    <source>
        <dbReference type="ARBA" id="ARBA00022723"/>
    </source>
</evidence>
<evidence type="ECO:0000256" key="3">
    <source>
        <dbReference type="ARBA" id="ARBA00022679"/>
    </source>
</evidence>
<dbReference type="InterPro" id="IPR011324">
    <property type="entry name" value="Cytotoxic_necrot_fac-like_cat"/>
</dbReference>
<evidence type="ECO:0000313" key="10">
    <source>
        <dbReference type="EMBL" id="SVA02367.1"/>
    </source>
</evidence>
<keyword evidence="4" id="KW-0479">Metal-binding</keyword>
<dbReference type="AlphaFoldDB" id="A0A381SJ67"/>
<evidence type="ECO:0000256" key="6">
    <source>
        <dbReference type="ARBA" id="ARBA00022833"/>
    </source>
</evidence>
<dbReference type="EMBL" id="UINC01002997">
    <property type="protein sequence ID" value="SVA02367.1"/>
    <property type="molecule type" value="Genomic_DNA"/>
</dbReference>
<keyword evidence="3" id="KW-0808">Transferase</keyword>
<name>A0A381SJ67_9ZZZZ</name>